<protein>
    <submittedName>
        <fullName evidence="2">Uncharacterized protein</fullName>
    </submittedName>
</protein>
<sequence>MVLRTARPGARRRARRRLRSVIRRARLFRVEADGCCRPAQAGALDAAARNAGADRAGIAAMTSLILENGKTPEEWVKIFKAERGVHLSARTIRADARRLGACRMLGKVMMLLPEDIDRLFQEPKTCPSNSTNATDGGGSKAESTAYRAANTTDKALAYLSQRQKGTPKRQSRPSNSRRSNVISLETKGR</sequence>
<feature type="region of interest" description="Disordered" evidence="1">
    <location>
        <begin position="123"/>
        <end position="147"/>
    </location>
</feature>
<dbReference type="EMBL" id="CCND01000001">
    <property type="protein sequence ID" value="CDX49160.1"/>
    <property type="molecule type" value="Genomic_DNA"/>
</dbReference>
<feature type="region of interest" description="Disordered" evidence="1">
    <location>
        <begin position="160"/>
        <end position="189"/>
    </location>
</feature>
<name>A0A0K2VNE7_MESPL</name>
<proteinExistence type="predicted"/>
<evidence type="ECO:0000313" key="2">
    <source>
        <dbReference type="EMBL" id="CDX49160.1"/>
    </source>
</evidence>
<organism evidence="2 3">
    <name type="scientific">Mesorhizobium plurifarium</name>
    <dbReference type="NCBI Taxonomy" id="69974"/>
    <lineage>
        <taxon>Bacteria</taxon>
        <taxon>Pseudomonadati</taxon>
        <taxon>Pseudomonadota</taxon>
        <taxon>Alphaproteobacteria</taxon>
        <taxon>Hyphomicrobiales</taxon>
        <taxon>Phyllobacteriaceae</taxon>
        <taxon>Mesorhizobium</taxon>
    </lineage>
</organism>
<evidence type="ECO:0000256" key="1">
    <source>
        <dbReference type="SAM" id="MobiDB-lite"/>
    </source>
</evidence>
<gene>
    <name evidence="2" type="ORF">MPL1032_10221</name>
</gene>
<evidence type="ECO:0000313" key="3">
    <source>
        <dbReference type="Proteomes" id="UP000182888"/>
    </source>
</evidence>
<dbReference type="Proteomes" id="UP000182888">
    <property type="component" value="Unassembled WGS sequence"/>
</dbReference>
<dbReference type="AlphaFoldDB" id="A0A0K2VNE7"/>
<reference evidence="3" key="1">
    <citation type="submission" date="2014-08" db="EMBL/GenBank/DDBJ databases">
        <authorList>
            <person name="Edwards T."/>
        </authorList>
    </citation>
    <scope>NUCLEOTIDE SEQUENCE [LARGE SCALE GENOMIC DNA]</scope>
</reference>
<accession>A0A0K2VNE7</accession>